<dbReference type="InterPro" id="IPR052360">
    <property type="entry name" value="Transcr_Regulatory_Proteins"/>
</dbReference>
<dbReference type="CDD" id="cd00067">
    <property type="entry name" value="GAL4"/>
    <property type="match status" value="1"/>
</dbReference>
<dbReference type="HOGENOM" id="CLU_011409_12_1_1"/>
<sequence>MSVSTAAHLRLGDSSIGRPLRSKRGCKTCKLVPPFLSEKGVRRVKCGEEKPRCLRCTSTGRKCEYESTISSTSFPSASAISILGNSFSLSSNTVWRERRAFAYYFQYAAASIGGGLDVDFWRTVVPQVCRSEPAVWDAMIAISSLYENPDPGQDLVSRRRDHARDLNQNQRDALEWYSRSVAAVRRGIERGSVDTFVGLITCVLFICIEAMLGGMEEALRLYGQGVQLILACRAMTATKISVVKDTIIPIFVRLGAVTLSAGALVSNLLRVADLAFTPDFVSLKSAREAIVILAIEIPLFESACEEYLMESHACCISQEMMDQRRTLSARLRSWHTAFTSLMESCPTKDPSQVSTGAVLLSYHEMLSVMLGVCISPARTTTDDYLPNFQTIVEQSSIALSGSARQDGTQPPFTFELSVGLPLWFTCVRCREPTIRRTALALLRQAHQVEGLYKRDIGATMGERIMVLEEMHGKAANADPSSSDCSMDLKLSASPALADMETKAPAVLVPGEARIRPLGVFRPRDGCPPGTTEEDMAKLSRNRDQTFLHFSRNERDPSNNTWQTIYGYAPIDFHTA</sequence>
<dbReference type="InterPro" id="IPR001138">
    <property type="entry name" value="Zn2Cys6_DnaBD"/>
</dbReference>
<dbReference type="Pfam" id="PF00172">
    <property type="entry name" value="Zn_clus"/>
    <property type="match status" value="1"/>
</dbReference>
<keyword evidence="9" id="KW-1185">Reference proteome</keyword>
<evidence type="ECO:0000256" key="3">
    <source>
        <dbReference type="ARBA" id="ARBA00023015"/>
    </source>
</evidence>
<keyword evidence="2" id="KW-0862">Zinc</keyword>
<protein>
    <recommendedName>
        <fullName evidence="7">Zn(2)-C6 fungal-type domain-containing protein</fullName>
    </recommendedName>
</protein>
<evidence type="ECO:0000313" key="9">
    <source>
        <dbReference type="Proteomes" id="UP000001699"/>
    </source>
</evidence>
<dbReference type="Gene3D" id="4.10.240.10">
    <property type="entry name" value="Zn(2)-C6 fungal-type DNA-binding domain"/>
    <property type="match status" value="1"/>
</dbReference>
<name>B0XR17_ASPFC</name>
<dbReference type="Proteomes" id="UP000001699">
    <property type="component" value="Unassembled WGS sequence"/>
</dbReference>
<keyword evidence="4" id="KW-0238">DNA-binding</keyword>
<evidence type="ECO:0000256" key="4">
    <source>
        <dbReference type="ARBA" id="ARBA00023125"/>
    </source>
</evidence>
<evidence type="ECO:0000256" key="6">
    <source>
        <dbReference type="ARBA" id="ARBA00023242"/>
    </source>
</evidence>
<dbReference type="EMBL" id="DS499594">
    <property type="protein sequence ID" value="EDP56481.1"/>
    <property type="molecule type" value="Genomic_DNA"/>
</dbReference>
<dbReference type="GO" id="GO:0003677">
    <property type="term" value="F:DNA binding"/>
    <property type="evidence" value="ECO:0007669"/>
    <property type="project" value="UniProtKB-KW"/>
</dbReference>
<evidence type="ECO:0000256" key="2">
    <source>
        <dbReference type="ARBA" id="ARBA00022833"/>
    </source>
</evidence>
<dbReference type="PANTHER" id="PTHR36206">
    <property type="entry name" value="ASPERCRYPTIN BIOSYNTHESIS CLUSTER-SPECIFIC TRANSCRIPTION REGULATOR ATNN-RELATED"/>
    <property type="match status" value="1"/>
</dbReference>
<dbReference type="GO" id="GO:0008270">
    <property type="term" value="F:zinc ion binding"/>
    <property type="evidence" value="ECO:0007669"/>
    <property type="project" value="InterPro"/>
</dbReference>
<proteinExistence type="predicted"/>
<dbReference type="VEuPathDB" id="FungiDB:AFUB_011920"/>
<evidence type="ECO:0000256" key="5">
    <source>
        <dbReference type="ARBA" id="ARBA00023163"/>
    </source>
</evidence>
<dbReference type="GO" id="GO:0000981">
    <property type="term" value="F:DNA-binding transcription factor activity, RNA polymerase II-specific"/>
    <property type="evidence" value="ECO:0007669"/>
    <property type="project" value="InterPro"/>
</dbReference>
<evidence type="ECO:0000313" key="8">
    <source>
        <dbReference type="EMBL" id="EDP56481.1"/>
    </source>
</evidence>
<evidence type="ECO:0000256" key="1">
    <source>
        <dbReference type="ARBA" id="ARBA00022723"/>
    </source>
</evidence>
<evidence type="ECO:0000259" key="7">
    <source>
        <dbReference type="Pfam" id="PF00172"/>
    </source>
</evidence>
<dbReference type="PhylomeDB" id="B0XR17"/>
<dbReference type="AlphaFoldDB" id="B0XR17"/>
<keyword evidence="6" id="KW-0539">Nucleus</keyword>
<gene>
    <name evidence="8" type="ORF">AFUB_011920</name>
</gene>
<keyword evidence="3" id="KW-0805">Transcription regulation</keyword>
<feature type="domain" description="Zn(2)-C6 fungal-type" evidence="7">
    <location>
        <begin position="42"/>
        <end position="66"/>
    </location>
</feature>
<dbReference type="PANTHER" id="PTHR36206:SF14">
    <property type="entry name" value="ZN(2)-C6 FUNGAL-TYPE DOMAIN-CONTAINING PROTEIN-RELATED"/>
    <property type="match status" value="1"/>
</dbReference>
<organism evidence="8 9">
    <name type="scientific">Aspergillus fumigatus (strain CBS 144.89 / FGSC A1163 / CEA10)</name>
    <name type="common">Neosartorya fumigata</name>
    <dbReference type="NCBI Taxonomy" id="451804"/>
    <lineage>
        <taxon>Eukaryota</taxon>
        <taxon>Fungi</taxon>
        <taxon>Dikarya</taxon>
        <taxon>Ascomycota</taxon>
        <taxon>Pezizomycotina</taxon>
        <taxon>Eurotiomycetes</taxon>
        <taxon>Eurotiomycetidae</taxon>
        <taxon>Eurotiales</taxon>
        <taxon>Aspergillaceae</taxon>
        <taxon>Aspergillus</taxon>
        <taxon>Aspergillus subgen. Fumigati</taxon>
    </lineage>
</organism>
<dbReference type="OrthoDB" id="3145928at2759"/>
<dbReference type="InterPro" id="IPR036864">
    <property type="entry name" value="Zn2-C6_fun-type_DNA-bd_sf"/>
</dbReference>
<reference evidence="8 9" key="1">
    <citation type="journal article" date="2008" name="PLoS Genet.">
        <title>Genomic islands in the pathogenic filamentous fungus Aspergillus fumigatus.</title>
        <authorList>
            <person name="Fedorova N.D."/>
            <person name="Khaldi N."/>
            <person name="Joardar V.S."/>
            <person name="Maiti R."/>
            <person name="Amedeo P."/>
            <person name="Anderson M.J."/>
            <person name="Crabtree J."/>
            <person name="Silva J.C."/>
            <person name="Badger J.H."/>
            <person name="Albarraq A."/>
            <person name="Angiuoli S."/>
            <person name="Bussey H."/>
            <person name="Bowyer P."/>
            <person name="Cotty P.J."/>
            <person name="Dyer P.S."/>
            <person name="Egan A."/>
            <person name="Galens K."/>
            <person name="Fraser-Liggett C.M."/>
            <person name="Haas B.J."/>
            <person name="Inman J.M."/>
            <person name="Kent R."/>
            <person name="Lemieux S."/>
            <person name="Malavazi I."/>
            <person name="Orvis J."/>
            <person name="Roemer T."/>
            <person name="Ronning C.M."/>
            <person name="Sundaram J.P."/>
            <person name="Sutton G."/>
            <person name="Turner G."/>
            <person name="Venter J.C."/>
            <person name="White O.R."/>
            <person name="Whitty B.R."/>
            <person name="Youngman P."/>
            <person name="Wolfe K.H."/>
            <person name="Goldman G.H."/>
            <person name="Wortman J.R."/>
            <person name="Jiang B."/>
            <person name="Denning D.W."/>
            <person name="Nierman W.C."/>
        </authorList>
    </citation>
    <scope>NUCLEOTIDE SEQUENCE [LARGE SCALE GENOMIC DNA]</scope>
    <source>
        <strain evidence="9">CBS 144.89 / FGSC A1163 / CEA10</strain>
    </source>
</reference>
<accession>B0XR17</accession>
<keyword evidence="1" id="KW-0479">Metal-binding</keyword>
<keyword evidence="5" id="KW-0804">Transcription</keyword>